<dbReference type="SUPFAM" id="SSF49899">
    <property type="entry name" value="Concanavalin A-like lectins/glucanases"/>
    <property type="match status" value="1"/>
</dbReference>
<dbReference type="InterPro" id="IPR013320">
    <property type="entry name" value="ConA-like_dom_sf"/>
</dbReference>
<organism evidence="2 3">
    <name type="scientific">Albibacterium profundi</name>
    <dbReference type="NCBI Taxonomy" id="3134906"/>
    <lineage>
        <taxon>Bacteria</taxon>
        <taxon>Pseudomonadati</taxon>
        <taxon>Bacteroidota</taxon>
        <taxon>Sphingobacteriia</taxon>
        <taxon>Sphingobacteriales</taxon>
        <taxon>Sphingobacteriaceae</taxon>
        <taxon>Albibacterium</taxon>
    </lineage>
</organism>
<sequence length="525" mass="57190">MFKNHYLLFLCLVFIFTGCSKEKEPTIIDLTLDQAKVSLLPGKSISVTIETGNGGYTATSSNKDVATATISEDVVTITATTNEDRANAVIIITDKMFKRKNIEVDIAKVFDLALDINQASLEVGVEDKNEVVVKVSTGNFGYKAELLDDSDQYISLDISKLESHGKFTVKAIAAGSAKVKITDAKGKETILEITVTSPDELVVDKKSILLNAVQASDVIIVSAGNGDYKAEVANENVAKVSVNGDEITVTGKTNGVTTLTITDKKGQQTTVDITVNGPKYAMNLSDQYFAYANFSDIAVVDNSIKSLKQVTFELTCKIDGYRGLQTFMGLENGLIIRGKNDDYRATHPIQIAGLGDKIMLESTSSFNLNEWTNIALVVDCTKDDVKDKYKLYINGVEDVLIVTREEETHSVVNLASSSDGNRFQIGRSSGQDWRVMRGAVSEARVWTVARTGQQIKDNMCDLDEESRTGLLARWDFSAGTDTDYIQDSNGGKYETNLIIANAKIAGNYTPVIAPKSTFIEKGCPN</sequence>
<dbReference type="EMBL" id="JBBVGT010000001">
    <property type="protein sequence ID" value="MFB5944225.1"/>
    <property type="molecule type" value="Genomic_DNA"/>
</dbReference>
<comment type="caution">
    <text evidence="2">The sequence shown here is derived from an EMBL/GenBank/DDBJ whole genome shotgun (WGS) entry which is preliminary data.</text>
</comment>
<accession>A0ABV5CC84</accession>
<keyword evidence="3" id="KW-1185">Reference proteome</keyword>
<dbReference type="Pfam" id="PF13385">
    <property type="entry name" value="Laminin_G_3"/>
    <property type="match status" value="1"/>
</dbReference>
<proteinExistence type="predicted"/>
<feature type="domain" description="Pilus formation protein N-terminal" evidence="1">
    <location>
        <begin position="232"/>
        <end position="275"/>
    </location>
</feature>
<evidence type="ECO:0000259" key="1">
    <source>
        <dbReference type="Pfam" id="PF13629"/>
    </source>
</evidence>
<evidence type="ECO:0000313" key="3">
    <source>
        <dbReference type="Proteomes" id="UP001580928"/>
    </source>
</evidence>
<dbReference type="Gene3D" id="2.60.120.200">
    <property type="match status" value="1"/>
</dbReference>
<dbReference type="RefSeq" id="WP_375555809.1">
    <property type="nucleotide sequence ID" value="NZ_JBBVGT010000001.1"/>
</dbReference>
<dbReference type="PROSITE" id="PS51257">
    <property type="entry name" value="PROKAR_LIPOPROTEIN"/>
    <property type="match status" value="1"/>
</dbReference>
<dbReference type="Pfam" id="PF13629">
    <property type="entry name" value="T2SS-T3SS_pil_N"/>
    <property type="match status" value="1"/>
</dbReference>
<evidence type="ECO:0000313" key="2">
    <source>
        <dbReference type="EMBL" id="MFB5944225.1"/>
    </source>
</evidence>
<dbReference type="Proteomes" id="UP001580928">
    <property type="component" value="Unassembled WGS sequence"/>
</dbReference>
<gene>
    <name evidence="2" type="ORF">WKR92_00125</name>
</gene>
<name>A0ABV5CC84_9SPHI</name>
<protein>
    <submittedName>
        <fullName evidence="2">LamG-like jellyroll fold domain-containing protein</fullName>
    </submittedName>
</protein>
<reference evidence="2 3" key="1">
    <citation type="submission" date="2024-04" db="EMBL/GenBank/DDBJ databases">
        <title>Albibacterium profundi sp. nov., isolated from sediment of the Challenger Deep of Mariana Trench.</title>
        <authorList>
            <person name="Wang Y."/>
        </authorList>
    </citation>
    <scope>NUCLEOTIDE SEQUENCE [LARGE SCALE GENOMIC DNA]</scope>
    <source>
        <strain evidence="2 3">RHL897</strain>
    </source>
</reference>
<dbReference type="InterPro" id="IPR032789">
    <property type="entry name" value="T2SS-T3SS_pil_N"/>
</dbReference>